<evidence type="ECO:0000313" key="2">
    <source>
        <dbReference type="Proteomes" id="UP000828390"/>
    </source>
</evidence>
<dbReference type="Proteomes" id="UP000828390">
    <property type="component" value="Unassembled WGS sequence"/>
</dbReference>
<evidence type="ECO:0000313" key="1">
    <source>
        <dbReference type="EMBL" id="KAH3836088.1"/>
    </source>
</evidence>
<organism evidence="1 2">
    <name type="scientific">Dreissena polymorpha</name>
    <name type="common">Zebra mussel</name>
    <name type="synonym">Mytilus polymorpha</name>
    <dbReference type="NCBI Taxonomy" id="45954"/>
    <lineage>
        <taxon>Eukaryota</taxon>
        <taxon>Metazoa</taxon>
        <taxon>Spiralia</taxon>
        <taxon>Lophotrochozoa</taxon>
        <taxon>Mollusca</taxon>
        <taxon>Bivalvia</taxon>
        <taxon>Autobranchia</taxon>
        <taxon>Heteroconchia</taxon>
        <taxon>Euheterodonta</taxon>
        <taxon>Imparidentia</taxon>
        <taxon>Neoheterodontei</taxon>
        <taxon>Myida</taxon>
        <taxon>Dreissenoidea</taxon>
        <taxon>Dreissenidae</taxon>
        <taxon>Dreissena</taxon>
    </lineage>
</organism>
<dbReference type="EMBL" id="JAIWYP010000004">
    <property type="protein sequence ID" value="KAH3836088.1"/>
    <property type="molecule type" value="Genomic_DNA"/>
</dbReference>
<reference evidence="1" key="1">
    <citation type="journal article" date="2019" name="bioRxiv">
        <title>The Genome of the Zebra Mussel, Dreissena polymorpha: A Resource for Invasive Species Research.</title>
        <authorList>
            <person name="McCartney M.A."/>
            <person name="Auch B."/>
            <person name="Kono T."/>
            <person name="Mallez S."/>
            <person name="Zhang Y."/>
            <person name="Obille A."/>
            <person name="Becker A."/>
            <person name="Abrahante J.E."/>
            <person name="Garbe J."/>
            <person name="Badalamenti J.P."/>
            <person name="Herman A."/>
            <person name="Mangelson H."/>
            <person name="Liachko I."/>
            <person name="Sullivan S."/>
            <person name="Sone E.D."/>
            <person name="Koren S."/>
            <person name="Silverstein K.A.T."/>
            <person name="Beckman K.B."/>
            <person name="Gohl D.M."/>
        </authorList>
    </citation>
    <scope>NUCLEOTIDE SEQUENCE</scope>
    <source>
        <strain evidence="1">Duluth1</strain>
        <tissue evidence="1">Whole animal</tissue>
    </source>
</reference>
<accession>A0A9D4KAP7</accession>
<reference evidence="1" key="2">
    <citation type="submission" date="2020-11" db="EMBL/GenBank/DDBJ databases">
        <authorList>
            <person name="McCartney M.A."/>
            <person name="Auch B."/>
            <person name="Kono T."/>
            <person name="Mallez S."/>
            <person name="Becker A."/>
            <person name="Gohl D.M."/>
            <person name="Silverstein K.A.T."/>
            <person name="Koren S."/>
            <person name="Bechman K.B."/>
            <person name="Herman A."/>
            <person name="Abrahante J.E."/>
            <person name="Garbe J."/>
        </authorList>
    </citation>
    <scope>NUCLEOTIDE SEQUENCE</scope>
    <source>
        <strain evidence="1">Duluth1</strain>
        <tissue evidence="1">Whole animal</tissue>
    </source>
</reference>
<comment type="caution">
    <text evidence="1">The sequence shown here is derived from an EMBL/GenBank/DDBJ whole genome shotgun (WGS) entry which is preliminary data.</text>
</comment>
<sequence length="50" mass="4898">MGYPGQLLIQTASADDSLAGHSVVPVATSSSSVSSVPHISSVTSQPAACV</sequence>
<protein>
    <submittedName>
        <fullName evidence="1">Uncharacterized protein</fullName>
    </submittedName>
</protein>
<gene>
    <name evidence="1" type="ORF">DPMN_109457</name>
</gene>
<dbReference type="AlphaFoldDB" id="A0A9D4KAP7"/>
<proteinExistence type="predicted"/>
<keyword evidence="2" id="KW-1185">Reference proteome</keyword>
<name>A0A9D4KAP7_DREPO</name>